<dbReference type="PANTHER" id="PTHR22916">
    <property type="entry name" value="GLYCOSYLTRANSFERASE"/>
    <property type="match status" value="1"/>
</dbReference>
<dbReference type="PANTHER" id="PTHR22916:SF3">
    <property type="entry name" value="UDP-GLCNAC:BETAGAL BETA-1,3-N-ACETYLGLUCOSAMINYLTRANSFERASE-LIKE PROTEIN 1"/>
    <property type="match status" value="1"/>
</dbReference>
<keyword evidence="5" id="KW-1185">Reference proteome</keyword>
<dbReference type="Pfam" id="PF00535">
    <property type="entry name" value="Glycos_transf_2"/>
    <property type="match status" value="1"/>
</dbReference>
<dbReference type="SUPFAM" id="SSF53448">
    <property type="entry name" value="Nucleotide-diphospho-sugar transferases"/>
    <property type="match status" value="1"/>
</dbReference>
<evidence type="ECO:0000259" key="2">
    <source>
        <dbReference type="Pfam" id="PF00535"/>
    </source>
</evidence>
<organism evidence="4 5">
    <name type="scientific">Staphylococcus marylandisciuri</name>
    <dbReference type="NCBI Taxonomy" id="2981529"/>
    <lineage>
        <taxon>Bacteria</taxon>
        <taxon>Bacillati</taxon>
        <taxon>Bacillota</taxon>
        <taxon>Bacilli</taxon>
        <taxon>Bacillales</taxon>
        <taxon>Staphylococcaceae</taxon>
        <taxon>Staphylococcus</taxon>
    </lineage>
</organism>
<dbReference type="Gene3D" id="3.90.550.10">
    <property type="entry name" value="Spore Coat Polysaccharide Biosynthesis Protein SpsA, Chain A"/>
    <property type="match status" value="1"/>
</dbReference>
<dbReference type="CDD" id="cd00761">
    <property type="entry name" value="Glyco_tranf_GTA_type"/>
    <property type="match status" value="1"/>
</dbReference>
<evidence type="ECO:0000313" key="4">
    <source>
        <dbReference type="EMBL" id="MCU5746320.1"/>
    </source>
</evidence>
<dbReference type="EMBL" id="JAOPKZ010000009">
    <property type="protein sequence ID" value="MCU5746320.1"/>
    <property type="molecule type" value="Genomic_DNA"/>
</dbReference>
<dbReference type="InterPro" id="IPR029044">
    <property type="entry name" value="Nucleotide-diphossugar_trans"/>
</dbReference>
<evidence type="ECO:0000259" key="3">
    <source>
        <dbReference type="Pfam" id="PF19087"/>
    </source>
</evidence>
<evidence type="ECO:0000313" key="5">
    <source>
        <dbReference type="Proteomes" id="UP001209553"/>
    </source>
</evidence>
<sequence>MEKLLSIIVPVYNKEKYLRECLNSLTHIRFKEEELEVILVDDCSTDSSVSVIQEYVDCYPYIRLIQLEENTGSPSEPRNIGMREAKGKYLTLLDADDWLDQEGFVPFVYQVNENDADIGFGRYYRHVDNKISYVARFSSYQDKSNLVPYEIPSIFRGVGPPGKIFKKELVIDNDIKFEHLQYGEDKLFFSELFSKARSATMSTYDTYHINRFGDNASLVKSTSILEKTQINLRVLRKICDLDIPQTALKEIMSRYMEVDFMSRLFYTKAFTNAVDKSPYYDAFVQFIELVQSQGFKPEDLLQKPKFRYTYEMYKRVEQETFEKYVAALYKDEGAQRYEEDGLIYITPSADFAEIEPLAVEIYPVYEGTVKSKDAFYDVVRLHKDETVEVEKILAVQINNAQKACELDCHIERDLVYIPIAQYAQTGMEGFNITVRYNRFEEAKVFASHPSTQLNQAKMKRKRFKVEMVTAKPSKKKPEYLTEAPPKVITLKKCKFYEDANFKSPIYEIEPGSVIDIKQISQSGNGTPRLVTTDGYYLTANLKFVKSFEIPQTTKYITEPPRAVEVLKGCKLYSTRDFNDDFLRLIQVGEKFEIETIIYTEKLTPRLKTTNGFYLTANASYVKPI</sequence>
<dbReference type="Pfam" id="PF19087">
    <property type="entry name" value="DUF5776"/>
    <property type="match status" value="2"/>
</dbReference>
<comment type="caution">
    <text evidence="4">The sequence shown here is derived from an EMBL/GenBank/DDBJ whole genome shotgun (WGS) entry which is preliminary data.</text>
</comment>
<protein>
    <submittedName>
        <fullName evidence="4">DUF5776 domain-containing protein</fullName>
    </submittedName>
</protein>
<reference evidence="4 5" key="1">
    <citation type="journal article" date="2023" name="Int. J. Syst. Evol. Microbiol.">
        <title>Streptococcus sciuri sp. nov., Staphylococcus marylandisciuri sp. nov. and Staphylococcus americanisciuri sp. nov., isolated from faeces of eastern grey squirrel (Sciurus carolinensis).</title>
        <authorList>
            <person name="Volokhov D.V."/>
            <person name="Zagorodnyaya T.A."/>
            <person name="Furtak V.A."/>
            <person name="Nattanmai G."/>
            <person name="Randall L."/>
            <person name="Jose S."/>
            <person name="Gao Y."/>
            <person name="Eisenberg T."/>
            <person name="Delmonte P."/>
            <person name="Blom J."/>
            <person name="Mitchell K.K."/>
        </authorList>
    </citation>
    <scope>NUCLEOTIDE SEQUENCE [LARGE SCALE GENOMIC DNA]</scope>
    <source>
        <strain evidence="4 5">SQ8-PEA</strain>
    </source>
</reference>
<dbReference type="RefSeq" id="WP_262855871.1">
    <property type="nucleotide sequence ID" value="NZ_JAOPKZ010000009.1"/>
</dbReference>
<gene>
    <name evidence="4" type="ORF">N9R04_06265</name>
</gene>
<proteinExistence type="inferred from homology"/>
<accession>A0ABT2QQQ4</accession>
<dbReference type="Proteomes" id="UP001209553">
    <property type="component" value="Unassembled WGS sequence"/>
</dbReference>
<evidence type="ECO:0000256" key="1">
    <source>
        <dbReference type="ARBA" id="ARBA00006739"/>
    </source>
</evidence>
<comment type="similarity">
    <text evidence="1">Belongs to the glycosyltransferase 2 family.</text>
</comment>
<name>A0ABT2QQQ4_9STAP</name>
<dbReference type="InterPro" id="IPR001173">
    <property type="entry name" value="Glyco_trans_2-like"/>
</dbReference>
<dbReference type="InterPro" id="IPR044081">
    <property type="entry name" value="DUF5776"/>
</dbReference>
<feature type="domain" description="DUF5776" evidence="3">
    <location>
        <begin position="479"/>
        <end position="544"/>
    </location>
</feature>
<feature type="domain" description="Glycosyltransferase 2-like" evidence="2">
    <location>
        <begin position="6"/>
        <end position="134"/>
    </location>
</feature>
<feature type="domain" description="DUF5776" evidence="3">
    <location>
        <begin position="555"/>
        <end position="621"/>
    </location>
</feature>